<dbReference type="GO" id="GO:0009368">
    <property type="term" value="C:endopeptidase Clp complex"/>
    <property type="evidence" value="ECO:0007669"/>
    <property type="project" value="TreeGrafter"/>
</dbReference>
<dbReference type="Gene3D" id="3.90.226.10">
    <property type="entry name" value="2-enoyl-CoA Hydratase, Chain A, domain 1"/>
    <property type="match status" value="1"/>
</dbReference>
<dbReference type="Proteomes" id="UP000885750">
    <property type="component" value="Unassembled WGS sequence"/>
</dbReference>
<dbReference type="InterPro" id="IPR023562">
    <property type="entry name" value="ClpP/TepA"/>
</dbReference>
<evidence type="ECO:0000256" key="3">
    <source>
        <dbReference type="SAM" id="SignalP"/>
    </source>
</evidence>
<evidence type="ECO:0000256" key="2">
    <source>
        <dbReference type="SAM" id="MobiDB-lite"/>
    </source>
</evidence>
<evidence type="ECO:0000256" key="1">
    <source>
        <dbReference type="SAM" id="Coils"/>
    </source>
</evidence>
<keyword evidence="3" id="KW-0732">Signal</keyword>
<protein>
    <submittedName>
        <fullName evidence="4">Peptidase S14</fullName>
    </submittedName>
</protein>
<dbReference type="PANTHER" id="PTHR10381:SF11">
    <property type="entry name" value="ATP-DEPENDENT CLP PROTEASE PROTEOLYTIC SUBUNIT, MITOCHONDRIAL"/>
    <property type="match status" value="1"/>
</dbReference>
<dbReference type="EMBL" id="DRMS01000053">
    <property type="protein sequence ID" value="HFC91469.1"/>
    <property type="molecule type" value="Genomic_DNA"/>
</dbReference>
<evidence type="ECO:0000313" key="4">
    <source>
        <dbReference type="EMBL" id="HFC91469.1"/>
    </source>
</evidence>
<gene>
    <name evidence="4" type="ORF">ENJ51_01505</name>
</gene>
<feature type="coiled-coil region" evidence="1">
    <location>
        <begin position="109"/>
        <end position="179"/>
    </location>
</feature>
<dbReference type="GO" id="GO:0004252">
    <property type="term" value="F:serine-type endopeptidase activity"/>
    <property type="evidence" value="ECO:0007669"/>
    <property type="project" value="TreeGrafter"/>
</dbReference>
<feature type="signal peptide" evidence="3">
    <location>
        <begin position="1"/>
        <end position="20"/>
    </location>
</feature>
<dbReference type="SUPFAM" id="SSF52096">
    <property type="entry name" value="ClpP/crotonase"/>
    <property type="match status" value="1"/>
</dbReference>
<dbReference type="GO" id="GO:0006515">
    <property type="term" value="P:protein quality control for misfolded or incompletely synthesized proteins"/>
    <property type="evidence" value="ECO:0007669"/>
    <property type="project" value="TreeGrafter"/>
</dbReference>
<dbReference type="GO" id="GO:0004176">
    <property type="term" value="F:ATP-dependent peptidase activity"/>
    <property type="evidence" value="ECO:0007669"/>
    <property type="project" value="TreeGrafter"/>
</dbReference>
<reference evidence="4" key="1">
    <citation type="journal article" date="2020" name="mSystems">
        <title>Genome- and Community-Level Interaction Insights into Carbon Utilization and Element Cycling Functions of Hydrothermarchaeota in Hydrothermal Sediment.</title>
        <authorList>
            <person name="Zhou Z."/>
            <person name="Liu Y."/>
            <person name="Xu W."/>
            <person name="Pan J."/>
            <person name="Luo Z.H."/>
            <person name="Li M."/>
        </authorList>
    </citation>
    <scope>NUCLEOTIDE SEQUENCE [LARGE SCALE GENOMIC DNA]</scope>
    <source>
        <strain evidence="4">HyVt-493</strain>
    </source>
</reference>
<name>A0A7V2SXY3_LEUMU</name>
<feature type="region of interest" description="Disordered" evidence="2">
    <location>
        <begin position="48"/>
        <end position="100"/>
    </location>
</feature>
<accession>A0A7V2SXY3</accession>
<organism evidence="4">
    <name type="scientific">Leucothrix mucor</name>
    <dbReference type="NCBI Taxonomy" id="45248"/>
    <lineage>
        <taxon>Bacteria</taxon>
        <taxon>Pseudomonadati</taxon>
        <taxon>Pseudomonadota</taxon>
        <taxon>Gammaproteobacteria</taxon>
        <taxon>Thiotrichales</taxon>
        <taxon>Thiotrichaceae</taxon>
        <taxon>Leucothrix</taxon>
    </lineage>
</organism>
<feature type="compositionally biased region" description="Basic and acidic residues" evidence="2">
    <location>
        <begin position="76"/>
        <end position="93"/>
    </location>
</feature>
<keyword evidence="1" id="KW-0175">Coiled coil</keyword>
<proteinExistence type="predicted"/>
<dbReference type="AlphaFoldDB" id="A0A7V2SXY3"/>
<dbReference type="GO" id="GO:0051117">
    <property type="term" value="F:ATPase binding"/>
    <property type="evidence" value="ECO:0007669"/>
    <property type="project" value="TreeGrafter"/>
</dbReference>
<feature type="chain" id="PRO_5031428206" evidence="3">
    <location>
        <begin position="21"/>
        <end position="463"/>
    </location>
</feature>
<sequence>MSYQRVLATLVIFGSMAVYAESPEEKPVLEKAKTAAEKVIGKLAEKVVTNKENADKDEKSVAEDNKKKSANGSGEKSSKKSLLKEELDPETKALQKKKHKLSIENTLKTERLKNDNADLLARLQKLKWEKQEITGQLDIEDLKRERDQRAETIAYEEKLQKLTRESSLAKARAAKLSSELNAKRTEWDLKTARLTAEIKMLQVEKKREAYADRKPIYLDNPLKDDNTLVISDRRIALNGPILPETADYITTRINYYNNKDGSKPIFIVIDSSPGGSVMSGYRILKAMDGSKAPVYVVLKSYAASMAATMVTLAKKSFAYPNAVMLHHQISSTFFFTSMNLTQQKEHYAEMVKWWERLATPIAEKMGISTEEFIKKMYKKSSDGDWSEFASDAKALKWVDHIVERIEETSLLKDPDSEKTIKKLPKVIVAEGSDEKGRPVTYLPRLSPKDMYFIYNPDRYYQLR</sequence>
<dbReference type="PANTHER" id="PTHR10381">
    <property type="entry name" value="ATP-DEPENDENT CLP PROTEASE PROTEOLYTIC SUBUNIT"/>
    <property type="match status" value="1"/>
</dbReference>
<dbReference type="InterPro" id="IPR029045">
    <property type="entry name" value="ClpP/crotonase-like_dom_sf"/>
</dbReference>
<dbReference type="Pfam" id="PF00574">
    <property type="entry name" value="CLP_protease"/>
    <property type="match status" value="1"/>
</dbReference>
<feature type="compositionally biased region" description="Basic and acidic residues" evidence="2">
    <location>
        <begin position="48"/>
        <end position="67"/>
    </location>
</feature>
<comment type="caution">
    <text evidence="4">The sequence shown here is derived from an EMBL/GenBank/DDBJ whole genome shotgun (WGS) entry which is preliminary data.</text>
</comment>